<accession>A0A6N9YTI1</accession>
<keyword evidence="1" id="KW-0472">Membrane</keyword>
<comment type="caution">
    <text evidence="2">The sequence shown here is derived from an EMBL/GenBank/DDBJ whole genome shotgun (WGS) entry which is preliminary data.</text>
</comment>
<feature type="transmembrane region" description="Helical" evidence="1">
    <location>
        <begin position="40"/>
        <end position="63"/>
    </location>
</feature>
<evidence type="ECO:0000313" key="2">
    <source>
        <dbReference type="EMBL" id="NED98250.1"/>
    </source>
</evidence>
<keyword evidence="1" id="KW-1133">Transmembrane helix</keyword>
<keyword evidence="3" id="KW-1185">Reference proteome</keyword>
<gene>
    <name evidence="2" type="ORF">G1H11_23395</name>
</gene>
<name>A0A6N9YTI1_9ACTN</name>
<reference evidence="2 3" key="1">
    <citation type="submission" date="2020-02" db="EMBL/GenBank/DDBJ databases">
        <authorList>
            <person name="Li X.-J."/>
            <person name="Feng X.-M."/>
        </authorList>
    </citation>
    <scope>NUCLEOTIDE SEQUENCE [LARGE SCALE GENOMIC DNA]</scope>
    <source>
        <strain evidence="2 3">CGMCC 4.7225</strain>
    </source>
</reference>
<organism evidence="2 3">
    <name type="scientific">Phytoactinopolyspora alkaliphila</name>
    <dbReference type="NCBI Taxonomy" id="1783498"/>
    <lineage>
        <taxon>Bacteria</taxon>
        <taxon>Bacillati</taxon>
        <taxon>Actinomycetota</taxon>
        <taxon>Actinomycetes</taxon>
        <taxon>Jiangellales</taxon>
        <taxon>Jiangellaceae</taxon>
        <taxon>Phytoactinopolyspora</taxon>
    </lineage>
</organism>
<evidence type="ECO:0000256" key="1">
    <source>
        <dbReference type="SAM" id="Phobius"/>
    </source>
</evidence>
<dbReference type="Proteomes" id="UP000469185">
    <property type="component" value="Unassembled WGS sequence"/>
</dbReference>
<dbReference type="AlphaFoldDB" id="A0A6N9YTI1"/>
<evidence type="ECO:0000313" key="3">
    <source>
        <dbReference type="Proteomes" id="UP000469185"/>
    </source>
</evidence>
<proteinExistence type="predicted"/>
<protein>
    <submittedName>
        <fullName evidence="2">Uncharacterized protein</fullName>
    </submittedName>
</protein>
<keyword evidence="1" id="KW-0812">Transmembrane</keyword>
<dbReference type="EMBL" id="JAAGOB010000018">
    <property type="protein sequence ID" value="NED98250.1"/>
    <property type="molecule type" value="Genomic_DNA"/>
</dbReference>
<sequence>MPAAMPSIHRRALITWLAIFPLVCLGQVGLSPVVDELPLVVSALILTVVVVPVAVYVVVPFLLKANARISRRPDARR</sequence>